<protein>
    <recommendedName>
        <fullName evidence="5">Glycosyl transferase family 1 domain-containing protein</fullName>
    </recommendedName>
</protein>
<evidence type="ECO:0008006" key="5">
    <source>
        <dbReference type="Google" id="ProtNLM"/>
    </source>
</evidence>
<feature type="domain" description="Glycosyl transferase family 1" evidence="1">
    <location>
        <begin position="185"/>
        <end position="345"/>
    </location>
</feature>
<dbReference type="PANTHER" id="PTHR45947:SF3">
    <property type="entry name" value="SULFOQUINOVOSYL TRANSFERASE SQD2"/>
    <property type="match status" value="1"/>
</dbReference>
<dbReference type="PANTHER" id="PTHR45947">
    <property type="entry name" value="SULFOQUINOVOSYL TRANSFERASE SQD2"/>
    <property type="match status" value="1"/>
</dbReference>
<dbReference type="Proteomes" id="UP000240880">
    <property type="component" value="Unassembled WGS sequence"/>
</dbReference>
<dbReference type="Gene3D" id="3.40.50.2000">
    <property type="entry name" value="Glycogen Phosphorylase B"/>
    <property type="match status" value="2"/>
</dbReference>
<dbReference type="AlphaFoldDB" id="A0A2R6A7U8"/>
<reference evidence="3 4" key="1">
    <citation type="submission" date="2017-04" db="EMBL/GenBank/DDBJ databases">
        <title>Novel microbial lineages endemic to geothermal iron-oxide mats fill important gaps in the evolutionary history of Archaea.</title>
        <authorList>
            <person name="Jay Z.J."/>
            <person name="Beam J.P."/>
            <person name="Dlakic M."/>
            <person name="Rusch D.B."/>
            <person name="Kozubal M.A."/>
            <person name="Inskeep W.P."/>
        </authorList>
    </citation>
    <scope>NUCLEOTIDE SEQUENCE [LARGE SCALE GENOMIC DNA]</scope>
    <source>
        <strain evidence="3">OSP_D</strain>
    </source>
</reference>
<dbReference type="CDD" id="cd03801">
    <property type="entry name" value="GT4_PimA-like"/>
    <property type="match status" value="1"/>
</dbReference>
<evidence type="ECO:0000259" key="1">
    <source>
        <dbReference type="Pfam" id="PF00534"/>
    </source>
</evidence>
<dbReference type="Pfam" id="PF00534">
    <property type="entry name" value="Glycos_transf_1"/>
    <property type="match status" value="1"/>
</dbReference>
<dbReference type="SUPFAM" id="SSF53756">
    <property type="entry name" value="UDP-Glycosyltransferase/glycogen phosphorylase"/>
    <property type="match status" value="1"/>
</dbReference>
<dbReference type="EMBL" id="NEXC01000072">
    <property type="protein sequence ID" value="PSN82460.1"/>
    <property type="molecule type" value="Genomic_DNA"/>
</dbReference>
<gene>
    <name evidence="3" type="ORF">B9Q01_07955</name>
</gene>
<dbReference type="Pfam" id="PF13439">
    <property type="entry name" value="Glyco_transf_4"/>
    <property type="match status" value="1"/>
</dbReference>
<feature type="domain" description="Glycosyltransferase subfamily 4-like N-terminal" evidence="2">
    <location>
        <begin position="14"/>
        <end position="183"/>
    </location>
</feature>
<evidence type="ECO:0000313" key="4">
    <source>
        <dbReference type="Proteomes" id="UP000240880"/>
    </source>
</evidence>
<name>A0A2R6A7U8_9ARCH</name>
<comment type="caution">
    <text evidence="3">The sequence shown here is derived from an EMBL/GenBank/DDBJ whole genome shotgun (WGS) entry which is preliminary data.</text>
</comment>
<dbReference type="InterPro" id="IPR028098">
    <property type="entry name" value="Glyco_trans_4-like_N"/>
</dbReference>
<evidence type="ECO:0000259" key="2">
    <source>
        <dbReference type="Pfam" id="PF13439"/>
    </source>
</evidence>
<evidence type="ECO:0000313" key="3">
    <source>
        <dbReference type="EMBL" id="PSN82460.1"/>
    </source>
</evidence>
<sequence>MKVAFVLESYPPHIGGSESRAYNLIKRLPKSWEIHVITPCFDYAKKEEVRENVFVHRFGAYHSFSYFKNGSRPLSLSLDISQRALFTLKKLGSFDACVYSEWNLLTFALTHAFVSSPKLVDWCEVLAGRIAGLAGVLEALFEKNLAQRATHHIAVNEKVKELLKNVHKVDSKRISVVQNGVDERFIASSFPKKQSGRLLYVGRLTPHKGVHSLLMVFSRLRKTHPYATLHIVGAGDPSYTLSLKKLAVEGVEFLGVLSESELIEEYRSAQLLVLPSEREGSSLVSLEAMANYTPVVTIDAPLNLSKSDTVIHGFNGLVVKPSNLLDALQAVLSDEALWKSLSQNANLYAKERSWSKCAKKLEEVLKSV</sequence>
<organism evidence="3 4">
    <name type="scientific">Candidatus Marsarchaeota G1 archaeon OSP_D</name>
    <dbReference type="NCBI Taxonomy" id="1978155"/>
    <lineage>
        <taxon>Archaea</taxon>
        <taxon>Candidatus Marsarchaeota</taxon>
        <taxon>Candidatus Marsarchaeota group 1</taxon>
    </lineage>
</organism>
<dbReference type="InterPro" id="IPR001296">
    <property type="entry name" value="Glyco_trans_1"/>
</dbReference>
<proteinExistence type="predicted"/>
<accession>A0A2R6A7U8</accession>
<dbReference type="GO" id="GO:0016758">
    <property type="term" value="F:hexosyltransferase activity"/>
    <property type="evidence" value="ECO:0007669"/>
    <property type="project" value="TreeGrafter"/>
</dbReference>
<dbReference type="InterPro" id="IPR050194">
    <property type="entry name" value="Glycosyltransferase_grp1"/>
</dbReference>